<feature type="transmembrane region" description="Helical" evidence="1">
    <location>
        <begin position="238"/>
        <end position="259"/>
    </location>
</feature>
<protein>
    <submittedName>
        <fullName evidence="2">Uncharacterized protein</fullName>
    </submittedName>
</protein>
<gene>
    <name evidence="2" type="ORF">SDC9_115910</name>
</gene>
<accession>A0A645C0W4</accession>
<comment type="caution">
    <text evidence="2">The sequence shown here is derived from an EMBL/GenBank/DDBJ whole genome shotgun (WGS) entry which is preliminary data.</text>
</comment>
<keyword evidence="1" id="KW-0472">Membrane</keyword>
<name>A0A645C0W4_9ZZZZ</name>
<keyword evidence="1" id="KW-0812">Transmembrane</keyword>
<sequence length="363" mass="41485">MIALCSCGDKDSDVVKENGGYKESIEELIMRHTTLEGLQKYTGVDKKILVGIAMDVYQENDDKTITKELQILCNAFSEDEVKANELMSQSLLLKYGNKKKTKTVLTTDSIEMQNQRFQEALQDFTASYYADRTESFVSDRFSLLSIPGMIWDGLFADENDILNEWQSDLTSELNAKEVAVVLNDRVDAYNDYLAVQGLLAHTKTPRAKMVNVEDDVKISHNVLPLITERMHNEVYSSLWLVLLELFIGFVIVLIIRSIYNRQMEETKQIWNFYNNKVSKSGGGVLKKIGKYALGALCFGSSINEIKRRRDSKLRKMSMILTVLFVVLSFFLFDYQSGKLEEQITSQVYECVSDYLSQQNLSVF</sequence>
<evidence type="ECO:0000313" key="2">
    <source>
        <dbReference type="EMBL" id="MPM68973.1"/>
    </source>
</evidence>
<keyword evidence="1" id="KW-1133">Transmembrane helix</keyword>
<feature type="transmembrane region" description="Helical" evidence="1">
    <location>
        <begin position="316"/>
        <end position="332"/>
    </location>
</feature>
<reference evidence="2" key="1">
    <citation type="submission" date="2019-08" db="EMBL/GenBank/DDBJ databases">
        <authorList>
            <person name="Kucharzyk K."/>
            <person name="Murdoch R.W."/>
            <person name="Higgins S."/>
            <person name="Loffler F."/>
        </authorList>
    </citation>
    <scope>NUCLEOTIDE SEQUENCE</scope>
</reference>
<dbReference type="EMBL" id="VSSQ01022573">
    <property type="protein sequence ID" value="MPM68973.1"/>
    <property type="molecule type" value="Genomic_DNA"/>
</dbReference>
<dbReference type="AlphaFoldDB" id="A0A645C0W4"/>
<proteinExistence type="predicted"/>
<organism evidence="2">
    <name type="scientific">bioreactor metagenome</name>
    <dbReference type="NCBI Taxonomy" id="1076179"/>
    <lineage>
        <taxon>unclassified sequences</taxon>
        <taxon>metagenomes</taxon>
        <taxon>ecological metagenomes</taxon>
    </lineage>
</organism>
<evidence type="ECO:0000256" key="1">
    <source>
        <dbReference type="SAM" id="Phobius"/>
    </source>
</evidence>